<protein>
    <recommendedName>
        <fullName evidence="3">TonB C-terminal domain-containing protein</fullName>
    </recommendedName>
</protein>
<accession>A0ABP8E8I1</accession>
<proteinExistence type="predicted"/>
<evidence type="ECO:0000313" key="1">
    <source>
        <dbReference type="EMBL" id="GAA4268376.1"/>
    </source>
</evidence>
<name>A0ABP8E8I1_9FLAO</name>
<dbReference type="PROSITE" id="PS51257">
    <property type="entry name" value="PROKAR_LIPOPROTEIN"/>
    <property type="match status" value="1"/>
</dbReference>
<dbReference type="Proteomes" id="UP001500027">
    <property type="component" value="Unassembled WGS sequence"/>
</dbReference>
<evidence type="ECO:0008006" key="3">
    <source>
        <dbReference type="Google" id="ProtNLM"/>
    </source>
</evidence>
<comment type="caution">
    <text evidence="1">The sequence shown here is derived from an EMBL/GenBank/DDBJ whole genome shotgun (WGS) entry which is preliminary data.</text>
</comment>
<reference evidence="2" key="1">
    <citation type="journal article" date="2019" name="Int. J. Syst. Evol. Microbiol.">
        <title>The Global Catalogue of Microorganisms (GCM) 10K type strain sequencing project: providing services to taxonomists for standard genome sequencing and annotation.</title>
        <authorList>
            <consortium name="The Broad Institute Genomics Platform"/>
            <consortium name="The Broad Institute Genome Sequencing Center for Infectious Disease"/>
            <person name="Wu L."/>
            <person name="Ma J."/>
        </authorList>
    </citation>
    <scope>NUCLEOTIDE SEQUENCE [LARGE SCALE GENOMIC DNA]</scope>
    <source>
        <strain evidence="2">JCM 17452</strain>
    </source>
</reference>
<dbReference type="EMBL" id="BAABAV010000001">
    <property type="protein sequence ID" value="GAA4268376.1"/>
    <property type="molecule type" value="Genomic_DNA"/>
</dbReference>
<organism evidence="1 2">
    <name type="scientific">Hyunsoonleella aestuarii</name>
    <dbReference type="NCBI Taxonomy" id="912802"/>
    <lineage>
        <taxon>Bacteria</taxon>
        <taxon>Pseudomonadati</taxon>
        <taxon>Bacteroidota</taxon>
        <taxon>Flavobacteriia</taxon>
        <taxon>Flavobacteriales</taxon>
        <taxon>Flavobacteriaceae</taxon>
    </lineage>
</organism>
<sequence>MKKISVLLCVLILSSCEYFNVKKTSSEAILKEELQTFNWNEVDAYPSFSDCDSSLTKLAGKLCFERVLRRHIMTSLQQEIIIVTQDIRDTIYLEFLLSEKGDLTLQKVEVDSLTVAEIPSIKELLNNSLDSLPKIFPATKRGQQVKTEFKLPIIINVK</sequence>
<dbReference type="RefSeq" id="WP_139001663.1">
    <property type="nucleotide sequence ID" value="NZ_BAABAV010000001.1"/>
</dbReference>
<gene>
    <name evidence="1" type="ORF">GCM10022257_04770</name>
</gene>
<keyword evidence="2" id="KW-1185">Reference proteome</keyword>
<evidence type="ECO:0000313" key="2">
    <source>
        <dbReference type="Proteomes" id="UP001500027"/>
    </source>
</evidence>